<organism evidence="3 4">
    <name type="scientific">Anaeroglobus geminatus F0357</name>
    <dbReference type="NCBI Taxonomy" id="861450"/>
    <lineage>
        <taxon>Bacteria</taxon>
        <taxon>Bacillati</taxon>
        <taxon>Bacillota</taxon>
        <taxon>Negativicutes</taxon>
        <taxon>Veillonellales</taxon>
        <taxon>Veillonellaceae</taxon>
        <taxon>Anaeroglobus</taxon>
    </lineage>
</organism>
<sequence>MPSLLNKALFKELVLMKYKRLAGLWCIALVSGTFWSSAAAPYTDMASVPDKTAVDYLYDTQCLTFAEGNEFKPADPVSRGDFARLLYNITPSLGAHDSAVRKDTADAALQAVSAAQIMQGDSNGDYRWAEPLTVAEAVTVLQRYIQYNRTDVPSYVSEYIGANAGGAGYVSRATAADIAFHTVKPDGRYIPHVAVEQQVMKILNDTYGSMLDFYDDGVLYWDNDTLVVGILGGTLPEVNRRIKREVTYKDAVVMKPVIMSKTDYALLMKKTTDIVIAMAGEKEFGGVLPDYRAEQIVLMTRQPLPANIRTALDKEIGAGIVRAEDTLSVAARKKAVTPAVTTERKPVTARNGRRHHHGESYSSLFDSPMSEAITRYQNELY</sequence>
<proteinExistence type="predicted"/>
<dbReference type="AlphaFoldDB" id="G9YJU0"/>
<dbReference type="STRING" id="861450.HMPREF0080_01944"/>
<gene>
    <name evidence="3" type="ORF">HMPREF0080_01944</name>
</gene>
<reference evidence="3 4" key="1">
    <citation type="submission" date="2011-08" db="EMBL/GenBank/DDBJ databases">
        <authorList>
            <person name="Weinstock G."/>
            <person name="Sodergren E."/>
            <person name="Clifton S."/>
            <person name="Fulton L."/>
            <person name="Fulton B."/>
            <person name="Courtney L."/>
            <person name="Fronick C."/>
            <person name="Harrison M."/>
            <person name="Strong C."/>
            <person name="Farmer C."/>
            <person name="Delahaunty K."/>
            <person name="Markovic C."/>
            <person name="Hall O."/>
            <person name="Minx P."/>
            <person name="Tomlinson C."/>
            <person name="Mitreva M."/>
            <person name="Hou S."/>
            <person name="Chen J."/>
            <person name="Wollam A."/>
            <person name="Pepin K.H."/>
            <person name="Johnson M."/>
            <person name="Bhonagiri V."/>
            <person name="Zhang X."/>
            <person name="Suruliraj S."/>
            <person name="Warren W."/>
            <person name="Chinwalla A."/>
            <person name="Mardis E.R."/>
            <person name="Wilson R.K."/>
        </authorList>
    </citation>
    <scope>NUCLEOTIDE SEQUENCE [LARGE SCALE GENOMIC DNA]</scope>
    <source>
        <strain evidence="3 4">F0357</strain>
    </source>
</reference>
<name>G9YJU0_9FIRM</name>
<evidence type="ECO:0000259" key="2">
    <source>
        <dbReference type="PROSITE" id="PS51272"/>
    </source>
</evidence>
<dbReference type="HOGENOM" id="CLU_724892_0_0_9"/>
<protein>
    <recommendedName>
        <fullName evidence="2">SLH domain-containing protein</fullName>
    </recommendedName>
</protein>
<dbReference type="Pfam" id="PF00395">
    <property type="entry name" value="SLH"/>
    <property type="match status" value="1"/>
</dbReference>
<comment type="caution">
    <text evidence="3">The sequence shown here is derived from an EMBL/GenBank/DDBJ whole genome shotgun (WGS) entry which is preliminary data.</text>
</comment>
<dbReference type="eggNOG" id="ENOG5033T5C">
    <property type="taxonomic scope" value="Bacteria"/>
</dbReference>
<dbReference type="EMBL" id="AGCJ01000085">
    <property type="protein sequence ID" value="EHM38133.1"/>
    <property type="molecule type" value="Genomic_DNA"/>
</dbReference>
<evidence type="ECO:0000256" key="1">
    <source>
        <dbReference type="SAM" id="MobiDB-lite"/>
    </source>
</evidence>
<dbReference type="Proteomes" id="UP000005481">
    <property type="component" value="Unassembled WGS sequence"/>
</dbReference>
<accession>G9YJU0</accession>
<evidence type="ECO:0000313" key="4">
    <source>
        <dbReference type="Proteomes" id="UP000005481"/>
    </source>
</evidence>
<dbReference type="InterPro" id="IPR001119">
    <property type="entry name" value="SLH_dom"/>
</dbReference>
<feature type="domain" description="SLH" evidence="2">
    <location>
        <begin position="92"/>
        <end position="155"/>
    </location>
</feature>
<keyword evidence="4" id="KW-1185">Reference proteome</keyword>
<dbReference type="PROSITE" id="PS51272">
    <property type="entry name" value="SLH"/>
    <property type="match status" value="1"/>
</dbReference>
<feature type="region of interest" description="Disordered" evidence="1">
    <location>
        <begin position="338"/>
        <end position="364"/>
    </location>
</feature>
<dbReference type="OrthoDB" id="174569at2"/>
<evidence type="ECO:0000313" key="3">
    <source>
        <dbReference type="EMBL" id="EHM38133.1"/>
    </source>
</evidence>